<feature type="region of interest" description="Disordered" evidence="2">
    <location>
        <begin position="166"/>
        <end position="265"/>
    </location>
</feature>
<keyword evidence="1" id="KW-0472">Membrane</keyword>
<feature type="compositionally biased region" description="Low complexity" evidence="2">
    <location>
        <begin position="241"/>
        <end position="251"/>
    </location>
</feature>
<dbReference type="PANTHER" id="PTHR22166:SF12">
    <property type="entry name" value="ENDOPLASMIC RETICULUM JUNCTION FORMATION PROTEIN LUNAPARK"/>
    <property type="match status" value="1"/>
</dbReference>
<gene>
    <name evidence="4" type="ORF">AK830_g9879</name>
</gene>
<accession>A0A0N8H5N7</accession>
<dbReference type="PANTHER" id="PTHR22166">
    <property type="entry name" value="ENDOPLASMIC RETICULUM JUNCTION FORMATION PROTEIN LUNAPARK"/>
    <property type="match status" value="1"/>
</dbReference>
<evidence type="ECO:0000259" key="3">
    <source>
        <dbReference type="Pfam" id="PF10058"/>
    </source>
</evidence>
<dbReference type="Proteomes" id="UP000050424">
    <property type="component" value="Unassembled WGS sequence"/>
</dbReference>
<evidence type="ECO:0000256" key="2">
    <source>
        <dbReference type="SAM" id="MobiDB-lite"/>
    </source>
</evidence>
<dbReference type="GO" id="GO:1903373">
    <property type="term" value="P:positive regulation of endoplasmic reticulum tubular network organization"/>
    <property type="evidence" value="ECO:0007669"/>
    <property type="project" value="UniProtKB-UniRule"/>
</dbReference>
<dbReference type="GO" id="GO:0008270">
    <property type="term" value="F:zinc ion binding"/>
    <property type="evidence" value="ECO:0007669"/>
    <property type="project" value="UniProtKB-KW"/>
</dbReference>
<comment type="caution">
    <text evidence="4">The sequence shown here is derived from an EMBL/GenBank/DDBJ whole genome shotgun (WGS) entry which is preliminary data.</text>
</comment>
<keyword evidence="1" id="KW-0862">Zinc</keyword>
<evidence type="ECO:0000313" key="4">
    <source>
        <dbReference type="EMBL" id="KPM36684.1"/>
    </source>
</evidence>
<name>A0A0N8H5N7_9HYPO</name>
<keyword evidence="1" id="KW-0863">Zinc-finger</keyword>
<dbReference type="GO" id="GO:0098826">
    <property type="term" value="C:endoplasmic reticulum tubular network membrane"/>
    <property type="evidence" value="ECO:0007669"/>
    <property type="project" value="UniProtKB-UniRule"/>
</dbReference>
<dbReference type="Pfam" id="PF10058">
    <property type="entry name" value="Zn_ribbon_10"/>
    <property type="match status" value="1"/>
</dbReference>
<protein>
    <recommendedName>
        <fullName evidence="1">Endoplasmic reticulum junction formation protein lunapark</fullName>
    </recommendedName>
</protein>
<keyword evidence="1" id="KW-0812">Transmembrane</keyword>
<dbReference type="GO" id="GO:0071788">
    <property type="term" value="P:endoplasmic reticulum tubular network maintenance"/>
    <property type="evidence" value="ECO:0007669"/>
    <property type="project" value="UniProtKB-UniRule"/>
</dbReference>
<keyword evidence="5" id="KW-1185">Reference proteome</keyword>
<keyword evidence="1" id="KW-1133">Transmembrane helix</keyword>
<evidence type="ECO:0000313" key="5">
    <source>
        <dbReference type="Proteomes" id="UP000050424"/>
    </source>
</evidence>
<feature type="compositionally biased region" description="Basic and acidic residues" evidence="2">
    <location>
        <begin position="172"/>
        <end position="198"/>
    </location>
</feature>
<comment type="domain">
    <text evidence="1">The C4-type zinc finger motif is necessary both for its ER three-way tubular junction localization and formation.</text>
</comment>
<comment type="subcellular location">
    <subcellularLocation>
        <location evidence="1">Endoplasmic reticulum membrane</location>
        <topology evidence="1">Multi-pass membrane protein</topology>
    </subcellularLocation>
</comment>
<dbReference type="InterPro" id="IPR019273">
    <property type="entry name" value="Lunapark_Znf"/>
</dbReference>
<feature type="region of interest" description="Disordered" evidence="2">
    <location>
        <begin position="377"/>
        <end position="400"/>
    </location>
</feature>
<feature type="domain" description="Lunapark zinc ribbon" evidence="3">
    <location>
        <begin position="275"/>
        <end position="331"/>
    </location>
</feature>
<feature type="transmembrane region" description="Helical" evidence="1">
    <location>
        <begin position="74"/>
        <end position="97"/>
    </location>
</feature>
<organism evidence="4 5">
    <name type="scientific">Neonectria ditissima</name>
    <dbReference type="NCBI Taxonomy" id="78410"/>
    <lineage>
        <taxon>Eukaryota</taxon>
        <taxon>Fungi</taxon>
        <taxon>Dikarya</taxon>
        <taxon>Ascomycota</taxon>
        <taxon>Pezizomycotina</taxon>
        <taxon>Sordariomycetes</taxon>
        <taxon>Hypocreomycetidae</taxon>
        <taxon>Hypocreales</taxon>
        <taxon>Nectriaceae</taxon>
        <taxon>Neonectria</taxon>
    </lineage>
</organism>
<feature type="compositionally biased region" description="Basic residues" evidence="2">
    <location>
        <begin position="391"/>
        <end position="400"/>
    </location>
</feature>
<dbReference type="STRING" id="78410.A0A0N8H5N7"/>
<feature type="transmembrane region" description="Helical" evidence="1">
    <location>
        <begin position="109"/>
        <end position="128"/>
    </location>
</feature>
<comment type="function">
    <text evidence="1">Plays a role in determining ER morphology.</text>
</comment>
<keyword evidence="1" id="KW-0256">Endoplasmic reticulum</keyword>
<proteinExistence type="inferred from homology"/>
<evidence type="ECO:0000256" key="1">
    <source>
        <dbReference type="RuleBase" id="RU367073"/>
    </source>
</evidence>
<dbReference type="InterPro" id="IPR040115">
    <property type="entry name" value="Lnp"/>
</dbReference>
<dbReference type="OrthoDB" id="1725934at2759"/>
<keyword evidence="1" id="KW-0479">Metal-binding</keyword>
<sequence length="400" mass="43630">MAFWPWKVRRSLDVTLWTHAPNPYQLLRLTKLYIQGDSSSTASFEKTLSTLSTKIADTQARLDRVRSSSRRARVLSTIYLSFAYLVYTIVLLLVVGYKNLGRFEWAGLAGGPLLIYVTRTSLAAYYNFRIESLTARLGEYQQERGKTIQKLKDATKYDSTLELIEKYGGQEGKPKGNKDDAGGADGDSKLQNKDKKISEASGAPGAPNRTRMPPPATANIQRRDGPAPNLMEPSAEFAPNAGFAPSAFPNGAGPPPPPSTMDHQQYNATASEPHWYDRIFDVLLGEDETALKNRIVLICKACRLVNGQAPPGTKTLSELGPWKCMSCGALNGELDEGKRIVNEVLGQAADNAAATEAGADDSSSDDVVDVAREHLLEEVQEDTKDGPAAGVRKRRGKGKK</sequence>
<dbReference type="EMBL" id="LKCW01000194">
    <property type="protein sequence ID" value="KPM36684.1"/>
    <property type="molecule type" value="Genomic_DNA"/>
</dbReference>
<reference evidence="4 5" key="1">
    <citation type="submission" date="2015-09" db="EMBL/GenBank/DDBJ databases">
        <title>Draft genome of a European isolate of the apple canker pathogen Neonectria ditissima.</title>
        <authorList>
            <person name="Gomez-Cortecero A."/>
            <person name="Harrison R.J."/>
            <person name="Armitage A.D."/>
        </authorList>
    </citation>
    <scope>NUCLEOTIDE SEQUENCE [LARGE SCALE GENOMIC DNA]</scope>
    <source>
        <strain evidence="4 5">R09/05</strain>
    </source>
</reference>
<dbReference type="AlphaFoldDB" id="A0A0N8H5N7"/>
<comment type="similarity">
    <text evidence="1">Belongs to the lunapark family.</text>
</comment>